<reference evidence="8" key="1">
    <citation type="submission" date="2021-06" db="EMBL/GenBank/DDBJ databases">
        <authorList>
            <person name="Hodson N. C."/>
            <person name="Mongue J. A."/>
            <person name="Jaron S. K."/>
        </authorList>
    </citation>
    <scope>NUCLEOTIDE SEQUENCE</scope>
</reference>
<feature type="domain" description="C2H2-type" evidence="7">
    <location>
        <begin position="500"/>
        <end position="529"/>
    </location>
</feature>
<feature type="domain" description="C2H2-type" evidence="7">
    <location>
        <begin position="805"/>
        <end position="834"/>
    </location>
</feature>
<dbReference type="PANTHER" id="PTHR19818:SF139">
    <property type="entry name" value="PAIR-RULE PROTEIN ODD-PAIRED"/>
    <property type="match status" value="1"/>
</dbReference>
<organism evidence="8 9">
    <name type="scientific">Allacma fusca</name>
    <dbReference type="NCBI Taxonomy" id="39272"/>
    <lineage>
        <taxon>Eukaryota</taxon>
        <taxon>Metazoa</taxon>
        <taxon>Ecdysozoa</taxon>
        <taxon>Arthropoda</taxon>
        <taxon>Hexapoda</taxon>
        <taxon>Collembola</taxon>
        <taxon>Symphypleona</taxon>
        <taxon>Sminthuridae</taxon>
        <taxon>Allacma</taxon>
    </lineage>
</organism>
<accession>A0A8J2LEB8</accession>
<evidence type="ECO:0000256" key="4">
    <source>
        <dbReference type="ARBA" id="ARBA00022833"/>
    </source>
</evidence>
<evidence type="ECO:0000313" key="8">
    <source>
        <dbReference type="EMBL" id="CAG7830093.1"/>
    </source>
</evidence>
<dbReference type="SMART" id="SM00355">
    <property type="entry name" value="ZnF_C2H2"/>
    <property type="match status" value="5"/>
</dbReference>
<dbReference type="OrthoDB" id="4748970at2759"/>
<dbReference type="GO" id="GO:0010604">
    <property type="term" value="P:positive regulation of macromolecule metabolic process"/>
    <property type="evidence" value="ECO:0007669"/>
    <property type="project" value="UniProtKB-ARBA"/>
</dbReference>
<evidence type="ECO:0000256" key="6">
    <source>
        <dbReference type="SAM" id="MobiDB-lite"/>
    </source>
</evidence>
<evidence type="ECO:0000259" key="7">
    <source>
        <dbReference type="PROSITE" id="PS50157"/>
    </source>
</evidence>
<feature type="compositionally biased region" description="Acidic residues" evidence="6">
    <location>
        <begin position="250"/>
        <end position="259"/>
    </location>
</feature>
<keyword evidence="3 5" id="KW-0863">Zinc-finger</keyword>
<dbReference type="EMBL" id="CAJVCH010554215">
    <property type="protein sequence ID" value="CAG7830093.1"/>
    <property type="molecule type" value="Genomic_DNA"/>
</dbReference>
<keyword evidence="9" id="KW-1185">Reference proteome</keyword>
<dbReference type="Proteomes" id="UP000708208">
    <property type="component" value="Unassembled WGS sequence"/>
</dbReference>
<dbReference type="AlphaFoldDB" id="A0A8J2LEB8"/>
<evidence type="ECO:0000256" key="1">
    <source>
        <dbReference type="ARBA" id="ARBA00022723"/>
    </source>
</evidence>
<evidence type="ECO:0000256" key="5">
    <source>
        <dbReference type="PROSITE-ProRule" id="PRU00042"/>
    </source>
</evidence>
<dbReference type="GO" id="GO:0000981">
    <property type="term" value="F:DNA-binding transcription factor activity, RNA polymerase II-specific"/>
    <property type="evidence" value="ECO:0007669"/>
    <property type="project" value="TreeGrafter"/>
</dbReference>
<feature type="domain" description="C2H2-type" evidence="7">
    <location>
        <begin position="899"/>
        <end position="928"/>
    </location>
</feature>
<feature type="compositionally biased region" description="Polar residues" evidence="6">
    <location>
        <begin position="636"/>
        <end position="645"/>
    </location>
</feature>
<dbReference type="GO" id="GO:0000978">
    <property type="term" value="F:RNA polymerase II cis-regulatory region sequence-specific DNA binding"/>
    <property type="evidence" value="ECO:0007669"/>
    <property type="project" value="TreeGrafter"/>
</dbReference>
<dbReference type="GO" id="GO:0005634">
    <property type="term" value="C:nucleus"/>
    <property type="evidence" value="ECO:0007669"/>
    <property type="project" value="UniProtKB-ARBA"/>
</dbReference>
<feature type="region of interest" description="Disordered" evidence="6">
    <location>
        <begin position="242"/>
        <end position="262"/>
    </location>
</feature>
<dbReference type="GO" id="GO:0008270">
    <property type="term" value="F:zinc ion binding"/>
    <property type="evidence" value="ECO:0007669"/>
    <property type="project" value="UniProtKB-KW"/>
</dbReference>
<name>A0A8J2LEB8_9HEXA</name>
<keyword evidence="4" id="KW-0862">Zinc</keyword>
<proteinExistence type="predicted"/>
<gene>
    <name evidence="8" type="ORF">AFUS01_LOCUS39919</name>
</gene>
<comment type="caution">
    <text evidence="8">The sequence shown here is derived from an EMBL/GenBank/DDBJ whole genome shotgun (WGS) entry which is preliminary data.</text>
</comment>
<keyword evidence="1" id="KW-0479">Metal-binding</keyword>
<evidence type="ECO:0000256" key="3">
    <source>
        <dbReference type="ARBA" id="ARBA00022771"/>
    </source>
</evidence>
<dbReference type="PROSITE" id="PS50157">
    <property type="entry name" value="ZINC_FINGER_C2H2_2"/>
    <property type="match status" value="3"/>
</dbReference>
<evidence type="ECO:0000313" key="9">
    <source>
        <dbReference type="Proteomes" id="UP000708208"/>
    </source>
</evidence>
<feature type="region of interest" description="Disordered" evidence="6">
    <location>
        <begin position="624"/>
        <end position="648"/>
    </location>
</feature>
<dbReference type="InterPro" id="IPR013087">
    <property type="entry name" value="Znf_C2H2_type"/>
</dbReference>
<dbReference type="InterPro" id="IPR050329">
    <property type="entry name" value="GLI_C2H2-zinc-finger"/>
</dbReference>
<sequence>MRVHSCGKLKLITVSLDRTGLQNCNCGSMDLNLTAKFGDPVMTEPGEIKLENDEAHHQCLVCCRKIEICLDGPENFQINQLHDLLKVFQISVASVEHLFWEELPWSLFCVYCADRIIDAAQLLSRMECLQKDFNVLRKILRRDLLNSWEGKDGFETSAGIDGIRKTLVQCLSSCKVVLEPTSLNCSPEDPLLPEQVSFMGNLYDEFHNTDFVAIDDNFMELLSPVTILTPELTDGSSRRFYQRGCTTSEESGESSEEELESSRINPEAGIFVGHGSQPTENPGDVDKDYNRYEPVITLHECESPSKVNVGGKLGPKLGGRWRKAYPFSCDKCGKGLVSQHAFSVHQARYCGALVEPVRSEGPSGQRFYGNDGKLSAYDCPFCHKKLSRADYSTETGSYIFKCFPDCCDKVMDNFSNLVVHHDACCPSKPVEFQSMTRKSKSSRPPFNNNTSEATETNVSINVNDGFTYDDSKAVICFKCPRCEISLSRLDFLTESGEFVFKCEWDSCDKITSTLSNLAYHHATHCSNSNSRRRKRKLYSKKLKSENDFNISTPEATTTNLHYDEVGKMISYECPFCERKLYREDFYSPEMGIYVFKCFHDYCDKLVDNFSNLITHHKSCCPMTPPNPKRAKKRTAPESNPWTPKQKTGHRVYDSTNKIVSFECSFCQRVMSREAYLTEPGNYVFKCFPDCCDKIVDHFSNLVTHHEAYCKFRPADLQSKTRKSLKVSRFKGRNLADAVTLEATHSETINAESKSNINLLTGTTAAKTGHRVKDDNNKLIRYECPFCEQSLSKEDYFCPESGDYVYKCVPPCCEKIMDNFPNLVFHHEAHCLSKPVEMYSKKIYRKLKERLNLGTPNEIIRVSNGFKINDDHSVIAFDCPRCQKQITLSEFQTESGEFVFKCGWDSCKKIATTFISLAYHHEAHCADRPGKSKTNLPKKLTGRSFVKIE</sequence>
<dbReference type="PROSITE" id="PS00028">
    <property type="entry name" value="ZINC_FINGER_C2H2_1"/>
    <property type="match status" value="1"/>
</dbReference>
<evidence type="ECO:0000256" key="2">
    <source>
        <dbReference type="ARBA" id="ARBA00022737"/>
    </source>
</evidence>
<protein>
    <recommendedName>
        <fullName evidence="7">C2H2-type domain-containing protein</fullName>
    </recommendedName>
</protein>
<keyword evidence="2" id="KW-0677">Repeat</keyword>
<dbReference type="PANTHER" id="PTHR19818">
    <property type="entry name" value="ZINC FINGER PROTEIN ZIC AND GLI"/>
    <property type="match status" value="1"/>
</dbReference>